<dbReference type="Pfam" id="PF00440">
    <property type="entry name" value="TetR_N"/>
    <property type="match status" value="1"/>
</dbReference>
<organism evidence="5 6">
    <name type="scientific">Heyndrickxia oleronia</name>
    <dbReference type="NCBI Taxonomy" id="38875"/>
    <lineage>
        <taxon>Bacteria</taxon>
        <taxon>Bacillati</taxon>
        <taxon>Bacillota</taxon>
        <taxon>Bacilli</taxon>
        <taxon>Bacillales</taxon>
        <taxon>Bacillaceae</taxon>
        <taxon>Heyndrickxia</taxon>
    </lineage>
</organism>
<dbReference type="InterPro" id="IPR009057">
    <property type="entry name" value="Homeodomain-like_sf"/>
</dbReference>
<evidence type="ECO:0000259" key="4">
    <source>
        <dbReference type="PROSITE" id="PS50977"/>
    </source>
</evidence>
<dbReference type="PROSITE" id="PS50977">
    <property type="entry name" value="HTH_TETR_2"/>
    <property type="match status" value="1"/>
</dbReference>
<protein>
    <submittedName>
        <fullName evidence="5">TetR/AcrR family transcriptional regulator</fullName>
    </submittedName>
</protein>
<accession>A0AAW6T0F8</accession>
<evidence type="ECO:0000256" key="1">
    <source>
        <dbReference type="ARBA" id="ARBA00022491"/>
    </source>
</evidence>
<dbReference type="SUPFAM" id="SSF46689">
    <property type="entry name" value="Homeodomain-like"/>
    <property type="match status" value="1"/>
</dbReference>
<dbReference type="InterPro" id="IPR023772">
    <property type="entry name" value="DNA-bd_HTH_TetR-type_CS"/>
</dbReference>
<dbReference type="EMBL" id="JAROYP010000021">
    <property type="protein sequence ID" value="MDH5163993.1"/>
    <property type="molecule type" value="Genomic_DNA"/>
</dbReference>
<name>A0AAW6T0F8_9BACI</name>
<feature type="domain" description="HTH tetR-type" evidence="4">
    <location>
        <begin position="9"/>
        <end position="69"/>
    </location>
</feature>
<dbReference type="PROSITE" id="PS01081">
    <property type="entry name" value="HTH_TETR_1"/>
    <property type="match status" value="1"/>
</dbReference>
<dbReference type="Proteomes" id="UP001159179">
    <property type="component" value="Unassembled WGS sequence"/>
</dbReference>
<dbReference type="PANTHER" id="PTHR43479">
    <property type="entry name" value="ACREF/ENVCD OPERON REPRESSOR-RELATED"/>
    <property type="match status" value="1"/>
</dbReference>
<feature type="DNA-binding region" description="H-T-H motif" evidence="3">
    <location>
        <begin position="32"/>
        <end position="51"/>
    </location>
</feature>
<evidence type="ECO:0000256" key="3">
    <source>
        <dbReference type="PROSITE-ProRule" id="PRU00335"/>
    </source>
</evidence>
<dbReference type="PANTHER" id="PTHR43479:SF11">
    <property type="entry name" value="ACREF_ENVCD OPERON REPRESSOR-RELATED"/>
    <property type="match status" value="1"/>
</dbReference>
<reference evidence="5" key="1">
    <citation type="submission" date="2023-03" db="EMBL/GenBank/DDBJ databases">
        <title>Bacterial isolates from washroom surfaces on a university campus.</title>
        <authorList>
            <person name="Holman D.B."/>
            <person name="Gzyl K.E."/>
            <person name="Taheri A.E."/>
        </authorList>
    </citation>
    <scope>NUCLEOTIDE SEQUENCE</scope>
    <source>
        <strain evidence="5">RD03</strain>
    </source>
</reference>
<dbReference type="AlphaFoldDB" id="A0AAW6T0F8"/>
<dbReference type="PRINTS" id="PR00455">
    <property type="entry name" value="HTHTETR"/>
</dbReference>
<dbReference type="InterPro" id="IPR050624">
    <property type="entry name" value="HTH-type_Tx_Regulator"/>
</dbReference>
<sequence length="175" mass="20105">MSKKQNNAINRREEIILAAIEVFAQEGYYRASTMKVAEKANISQPYIFRFFSSKEILLEEALKVSWSRINDSFLQVIQSATAEDLEKELISAYSQIMRNNENEILLQMQAQTIREENIIKVMQEGFLEIQSTVLNAFKSKGILNPSEQTLLFIARGMLCNISFSLQLPQLMDIDD</sequence>
<gene>
    <name evidence="5" type="ORF">P5X88_23950</name>
</gene>
<keyword evidence="1" id="KW-0678">Repressor</keyword>
<proteinExistence type="predicted"/>
<dbReference type="GO" id="GO:0003677">
    <property type="term" value="F:DNA binding"/>
    <property type="evidence" value="ECO:0007669"/>
    <property type="project" value="UniProtKB-UniRule"/>
</dbReference>
<comment type="caution">
    <text evidence="5">The sequence shown here is derived from an EMBL/GenBank/DDBJ whole genome shotgun (WGS) entry which is preliminary data.</text>
</comment>
<dbReference type="InterPro" id="IPR001647">
    <property type="entry name" value="HTH_TetR"/>
</dbReference>
<evidence type="ECO:0000313" key="5">
    <source>
        <dbReference type="EMBL" id="MDH5163993.1"/>
    </source>
</evidence>
<dbReference type="RefSeq" id="WP_280618675.1">
    <property type="nucleotide sequence ID" value="NZ_JAROYP010000021.1"/>
</dbReference>
<evidence type="ECO:0000256" key="2">
    <source>
        <dbReference type="ARBA" id="ARBA00023125"/>
    </source>
</evidence>
<dbReference type="Gene3D" id="1.10.357.10">
    <property type="entry name" value="Tetracycline Repressor, domain 2"/>
    <property type="match status" value="1"/>
</dbReference>
<evidence type="ECO:0000313" key="6">
    <source>
        <dbReference type="Proteomes" id="UP001159179"/>
    </source>
</evidence>
<keyword evidence="2 3" id="KW-0238">DNA-binding</keyword>